<sequence length="173" mass="19973">MRRVLHEIKRDQDVPLMQCNRAAKLEKAAKTGPQIIVSWQSTFPAELRALPHARFLHLIRDPRDVLLSGMRYHRKAPLGREKFLAEKRDDLGGRTYQGHLNGLPTDMDHYLFETHSKHAQSVFEMLAWGRSGASTVDLRYEDLSTDVYCVQLREILNNFAIKGIYIDRACHGF</sequence>
<dbReference type="SUPFAM" id="SSF52540">
    <property type="entry name" value="P-loop containing nucleoside triphosphate hydrolases"/>
    <property type="match status" value="1"/>
</dbReference>
<name>M9R7Z9_9RHOB</name>
<evidence type="ECO:0000313" key="1">
    <source>
        <dbReference type="EMBL" id="AGI68804.1"/>
    </source>
</evidence>
<keyword evidence="2" id="KW-1185">Reference proteome</keyword>
<proteinExistence type="predicted"/>
<dbReference type="InterPro" id="IPR027417">
    <property type="entry name" value="P-loop_NTPase"/>
</dbReference>
<dbReference type="OrthoDB" id="4964299at2"/>
<protein>
    <recommendedName>
        <fullName evidence="3">Sulfotransferase domain-containing protein</fullName>
    </recommendedName>
</protein>
<dbReference type="RefSeq" id="WP_015500783.1">
    <property type="nucleotide sequence ID" value="NC_020911.1"/>
</dbReference>
<dbReference type="Proteomes" id="UP000005307">
    <property type="component" value="Chromosome"/>
</dbReference>
<organism evidence="1 2">
    <name type="scientific">Octadecabacter antarcticus 307</name>
    <dbReference type="NCBI Taxonomy" id="391626"/>
    <lineage>
        <taxon>Bacteria</taxon>
        <taxon>Pseudomonadati</taxon>
        <taxon>Pseudomonadota</taxon>
        <taxon>Alphaproteobacteria</taxon>
        <taxon>Rhodobacterales</taxon>
        <taxon>Roseobacteraceae</taxon>
        <taxon>Octadecabacter</taxon>
    </lineage>
</organism>
<dbReference type="eggNOG" id="ENOG5032SD4">
    <property type="taxonomic scope" value="Bacteria"/>
</dbReference>
<gene>
    <name evidence="1" type="ORF">OAN307_c32940</name>
</gene>
<dbReference type="KEGG" id="oat:OAN307_c32940"/>
<accession>M9R7Z9</accession>
<evidence type="ECO:0000313" key="2">
    <source>
        <dbReference type="Proteomes" id="UP000005307"/>
    </source>
</evidence>
<dbReference type="AlphaFoldDB" id="M9R7Z9"/>
<dbReference type="EMBL" id="CP003740">
    <property type="protein sequence ID" value="AGI68804.1"/>
    <property type="molecule type" value="Genomic_DNA"/>
</dbReference>
<dbReference type="Gene3D" id="3.40.50.300">
    <property type="entry name" value="P-loop containing nucleotide triphosphate hydrolases"/>
    <property type="match status" value="1"/>
</dbReference>
<evidence type="ECO:0008006" key="3">
    <source>
        <dbReference type="Google" id="ProtNLM"/>
    </source>
</evidence>
<reference evidence="1 2" key="1">
    <citation type="journal article" date="2013" name="PLoS ONE">
        <title>Poles Apart: Arctic and Antarctic Octadecabacter strains Share High Genome Plasticity and a New Type of Xanthorhodopsin.</title>
        <authorList>
            <person name="Vollmers J."/>
            <person name="Voget S."/>
            <person name="Dietrich S."/>
            <person name="Gollnow K."/>
            <person name="Smits M."/>
            <person name="Meyer K."/>
            <person name="Brinkhoff T."/>
            <person name="Simon M."/>
            <person name="Daniel R."/>
        </authorList>
    </citation>
    <scope>NUCLEOTIDE SEQUENCE [LARGE SCALE GENOMIC DNA]</scope>
    <source>
        <strain evidence="1 2">307</strain>
    </source>
</reference>
<dbReference type="STRING" id="391626.OAN307_c32940"/>
<dbReference type="HOGENOM" id="CLU_1546067_0_0_5"/>